<dbReference type="Proteomes" id="UP000237105">
    <property type="component" value="Unassembled WGS sequence"/>
</dbReference>
<comment type="caution">
    <text evidence="4">The sequence shown here is derived from an EMBL/GenBank/DDBJ whole genome shotgun (WGS) entry which is preliminary data.</text>
</comment>
<sequence>MTKSLANRLHMKQRLHSFKMNEEKSISDQIDKFNKIIDDLENIEIKLEDEDKALILLNALPKAYEHFKDAMLYGREQTITLDEVQSAVKAKELPRKKEGKEENTGEGLMARGRSEKCDNKAPRNESRSKSKGRLKCFHCHKEGHFKRDCPDRKKKVHEKPKDPGEASVASDGYDSAEVLVVTDEDSSKEWIMDSGCSFHMCPTKSWFENLEKTDGGSVLLGNNKPCKVAGIGSVRIRMFDGMERILQQVRYVPELKRNLISLGMLDMNGYSFKAEHGSLKVSKGSLIVRKGIRKNGL</sequence>
<dbReference type="Gene3D" id="4.10.60.10">
    <property type="entry name" value="Zinc finger, CCHC-type"/>
    <property type="match status" value="1"/>
</dbReference>
<dbReference type="GO" id="GO:0008270">
    <property type="term" value="F:zinc ion binding"/>
    <property type="evidence" value="ECO:0007669"/>
    <property type="project" value="UniProtKB-KW"/>
</dbReference>
<dbReference type="GO" id="GO:0003676">
    <property type="term" value="F:nucleic acid binding"/>
    <property type="evidence" value="ECO:0007669"/>
    <property type="project" value="InterPro"/>
</dbReference>
<reference evidence="5" key="1">
    <citation type="submission" date="2016-06" db="EMBL/GenBank/DDBJ databases">
        <title>Parallel loss of symbiosis genes in relatives of nitrogen-fixing non-legume Parasponia.</title>
        <authorList>
            <person name="Van Velzen R."/>
            <person name="Holmer R."/>
            <person name="Bu F."/>
            <person name="Rutten L."/>
            <person name="Van Zeijl A."/>
            <person name="Liu W."/>
            <person name="Santuari L."/>
            <person name="Cao Q."/>
            <person name="Sharma T."/>
            <person name="Shen D."/>
            <person name="Roswanjaya Y."/>
            <person name="Wardhani T."/>
            <person name="Kalhor M.S."/>
            <person name="Jansen J."/>
            <person name="Van den Hoogen J."/>
            <person name="Gungor B."/>
            <person name="Hartog M."/>
            <person name="Hontelez J."/>
            <person name="Verver J."/>
            <person name="Yang W.-C."/>
            <person name="Schijlen E."/>
            <person name="Repin R."/>
            <person name="Schilthuizen M."/>
            <person name="Schranz E."/>
            <person name="Heidstra R."/>
            <person name="Miyata K."/>
            <person name="Fedorova E."/>
            <person name="Kohlen W."/>
            <person name="Bisseling T."/>
            <person name="Smit S."/>
            <person name="Geurts R."/>
        </authorList>
    </citation>
    <scope>NUCLEOTIDE SEQUENCE [LARGE SCALE GENOMIC DNA]</scope>
    <source>
        <strain evidence="5">cv. WU1-14</strain>
    </source>
</reference>
<dbReference type="Pfam" id="PF14223">
    <property type="entry name" value="Retrotran_gag_2"/>
    <property type="match status" value="1"/>
</dbReference>
<gene>
    <name evidence="4" type="ORF">PanWU01x14_290120</name>
</gene>
<dbReference type="InterPro" id="IPR054722">
    <property type="entry name" value="PolX-like_BBD"/>
</dbReference>
<dbReference type="PANTHER" id="PTHR47592">
    <property type="entry name" value="PBF68 PROTEIN"/>
    <property type="match status" value="1"/>
</dbReference>
<protein>
    <submittedName>
        <fullName evidence="4">Zinc finger, CCHC-type</fullName>
    </submittedName>
</protein>
<dbReference type="Pfam" id="PF22936">
    <property type="entry name" value="Pol_BBD"/>
    <property type="match status" value="1"/>
</dbReference>
<dbReference type="STRING" id="3476.A0A2P5AXR9"/>
<dbReference type="InterPro" id="IPR036875">
    <property type="entry name" value="Znf_CCHC_sf"/>
</dbReference>
<feature type="compositionally biased region" description="Basic and acidic residues" evidence="2">
    <location>
        <begin position="112"/>
        <end position="128"/>
    </location>
</feature>
<keyword evidence="1" id="KW-0479">Metal-binding</keyword>
<keyword evidence="1" id="KW-0863">Zinc-finger</keyword>
<name>A0A2P5AXR9_PARAD</name>
<evidence type="ECO:0000313" key="4">
    <source>
        <dbReference type="EMBL" id="PON41343.1"/>
    </source>
</evidence>
<keyword evidence="5" id="KW-1185">Reference proteome</keyword>
<evidence type="ECO:0000256" key="2">
    <source>
        <dbReference type="SAM" id="MobiDB-lite"/>
    </source>
</evidence>
<proteinExistence type="predicted"/>
<evidence type="ECO:0000313" key="5">
    <source>
        <dbReference type="Proteomes" id="UP000237105"/>
    </source>
</evidence>
<feature type="compositionally biased region" description="Basic and acidic residues" evidence="2">
    <location>
        <begin position="92"/>
        <end position="103"/>
    </location>
</feature>
<evidence type="ECO:0000256" key="1">
    <source>
        <dbReference type="PROSITE-ProRule" id="PRU00047"/>
    </source>
</evidence>
<dbReference type="InterPro" id="IPR001878">
    <property type="entry name" value="Znf_CCHC"/>
</dbReference>
<organism evidence="4 5">
    <name type="scientific">Parasponia andersonii</name>
    <name type="common">Sponia andersonii</name>
    <dbReference type="NCBI Taxonomy" id="3476"/>
    <lineage>
        <taxon>Eukaryota</taxon>
        <taxon>Viridiplantae</taxon>
        <taxon>Streptophyta</taxon>
        <taxon>Embryophyta</taxon>
        <taxon>Tracheophyta</taxon>
        <taxon>Spermatophyta</taxon>
        <taxon>Magnoliopsida</taxon>
        <taxon>eudicotyledons</taxon>
        <taxon>Gunneridae</taxon>
        <taxon>Pentapetalae</taxon>
        <taxon>rosids</taxon>
        <taxon>fabids</taxon>
        <taxon>Rosales</taxon>
        <taxon>Cannabaceae</taxon>
        <taxon>Parasponia</taxon>
    </lineage>
</organism>
<dbReference type="SUPFAM" id="SSF57756">
    <property type="entry name" value="Retrovirus zinc finger-like domains"/>
    <property type="match status" value="1"/>
</dbReference>
<dbReference type="Pfam" id="PF00098">
    <property type="entry name" value="zf-CCHC"/>
    <property type="match status" value="1"/>
</dbReference>
<dbReference type="SMART" id="SM00343">
    <property type="entry name" value="ZnF_C2HC"/>
    <property type="match status" value="1"/>
</dbReference>
<feature type="region of interest" description="Disordered" evidence="2">
    <location>
        <begin position="145"/>
        <end position="169"/>
    </location>
</feature>
<dbReference type="PANTHER" id="PTHR47592:SF27">
    <property type="entry name" value="OS08G0421700 PROTEIN"/>
    <property type="match status" value="1"/>
</dbReference>
<feature type="region of interest" description="Disordered" evidence="2">
    <location>
        <begin position="92"/>
        <end position="129"/>
    </location>
</feature>
<feature type="domain" description="CCHC-type" evidence="3">
    <location>
        <begin position="135"/>
        <end position="151"/>
    </location>
</feature>
<dbReference type="PROSITE" id="PS50158">
    <property type="entry name" value="ZF_CCHC"/>
    <property type="match status" value="1"/>
</dbReference>
<dbReference type="OrthoDB" id="1194585at2759"/>
<dbReference type="AlphaFoldDB" id="A0A2P5AXR9"/>
<accession>A0A2P5AXR9</accession>
<evidence type="ECO:0000259" key="3">
    <source>
        <dbReference type="PROSITE" id="PS50158"/>
    </source>
</evidence>
<dbReference type="EMBL" id="JXTB01000417">
    <property type="protein sequence ID" value="PON41343.1"/>
    <property type="molecule type" value="Genomic_DNA"/>
</dbReference>
<keyword evidence="1" id="KW-0862">Zinc</keyword>